<keyword evidence="3" id="KW-1185">Reference proteome</keyword>
<dbReference type="Proteomes" id="UP000001876">
    <property type="component" value="Unassembled WGS sequence"/>
</dbReference>
<dbReference type="RefSeq" id="XP_003060434.1">
    <property type="nucleotide sequence ID" value="XM_003060388.1"/>
</dbReference>
<dbReference type="KEGG" id="mpp:MICPUCDRAFT_60236"/>
<reference evidence="2 3" key="1">
    <citation type="journal article" date="2009" name="Science">
        <title>Green evolution and dynamic adaptations revealed by genomes of the marine picoeukaryotes Micromonas.</title>
        <authorList>
            <person name="Worden A.Z."/>
            <person name="Lee J.H."/>
            <person name="Mock T."/>
            <person name="Rouze P."/>
            <person name="Simmons M.P."/>
            <person name="Aerts A.L."/>
            <person name="Allen A.E."/>
            <person name="Cuvelier M.L."/>
            <person name="Derelle E."/>
            <person name="Everett M.V."/>
            <person name="Foulon E."/>
            <person name="Grimwood J."/>
            <person name="Gundlach H."/>
            <person name="Henrissat B."/>
            <person name="Napoli C."/>
            <person name="McDonald S.M."/>
            <person name="Parker M.S."/>
            <person name="Rombauts S."/>
            <person name="Salamov A."/>
            <person name="Von Dassow P."/>
            <person name="Badger J.H."/>
            <person name="Coutinho P.M."/>
            <person name="Demir E."/>
            <person name="Dubchak I."/>
            <person name="Gentemann C."/>
            <person name="Eikrem W."/>
            <person name="Gready J.E."/>
            <person name="John U."/>
            <person name="Lanier W."/>
            <person name="Lindquist E.A."/>
            <person name="Lucas S."/>
            <person name="Mayer K.F."/>
            <person name="Moreau H."/>
            <person name="Not F."/>
            <person name="Otillar R."/>
            <person name="Panaud O."/>
            <person name="Pangilinan J."/>
            <person name="Paulsen I."/>
            <person name="Piegu B."/>
            <person name="Poliakov A."/>
            <person name="Robbens S."/>
            <person name="Schmutz J."/>
            <person name="Toulza E."/>
            <person name="Wyss T."/>
            <person name="Zelensky A."/>
            <person name="Zhou K."/>
            <person name="Armbrust E.V."/>
            <person name="Bhattacharya D."/>
            <person name="Goodenough U.W."/>
            <person name="Van de Peer Y."/>
            <person name="Grigoriev I.V."/>
        </authorList>
    </citation>
    <scope>NUCLEOTIDE SEQUENCE [LARGE SCALE GENOMIC DNA]</scope>
    <source>
        <strain evidence="2 3">CCMP1545</strain>
    </source>
</reference>
<evidence type="ECO:0000313" key="2">
    <source>
        <dbReference type="EMBL" id="EEH55203.1"/>
    </source>
</evidence>
<sequence length="241" mass="27314">MYSNYFTEKDEVTGIPRRWRRAQHLAWKLECAKPQRVAQKLAYPVGLGGFKEGDLFYRTSCGPKARAALDDAIERFEAYLDRGENARPIREMIARVKKDSLEDYDAYCDGPGTFALLVKLNRGPRKKRKKTVETQEDDDTLSIDCYIRNDPSAIELIDFHLTKDAGKAFEAEVSRWPGCVAVRARLTEEHKLERGIASKGPHCVYKVVISVEAVEARRSGRVQEPPLGTPLNMPPEEFVLA</sequence>
<dbReference type="AlphaFoldDB" id="C1MXP6"/>
<protein>
    <submittedName>
        <fullName evidence="2">Predicted protein</fullName>
    </submittedName>
</protein>
<accession>C1MXP6</accession>
<feature type="region of interest" description="Disordered" evidence="1">
    <location>
        <begin position="219"/>
        <end position="241"/>
    </location>
</feature>
<gene>
    <name evidence="2" type="ORF">MICPUCDRAFT_60236</name>
</gene>
<dbReference type="EMBL" id="GG663742">
    <property type="protein sequence ID" value="EEH55203.1"/>
    <property type="molecule type" value="Genomic_DNA"/>
</dbReference>
<organism evidence="3">
    <name type="scientific">Micromonas pusilla (strain CCMP1545)</name>
    <name type="common">Picoplanktonic green alga</name>
    <dbReference type="NCBI Taxonomy" id="564608"/>
    <lineage>
        <taxon>Eukaryota</taxon>
        <taxon>Viridiplantae</taxon>
        <taxon>Chlorophyta</taxon>
        <taxon>Mamiellophyceae</taxon>
        <taxon>Mamiellales</taxon>
        <taxon>Mamiellaceae</taxon>
        <taxon>Micromonas</taxon>
    </lineage>
</organism>
<dbReference type="GeneID" id="9686165"/>
<name>C1MXP6_MICPC</name>
<proteinExistence type="predicted"/>
<evidence type="ECO:0000313" key="3">
    <source>
        <dbReference type="Proteomes" id="UP000001876"/>
    </source>
</evidence>
<evidence type="ECO:0000256" key="1">
    <source>
        <dbReference type="SAM" id="MobiDB-lite"/>
    </source>
</evidence>